<evidence type="ECO:0000256" key="1">
    <source>
        <dbReference type="SAM" id="MobiDB-lite"/>
    </source>
</evidence>
<dbReference type="AlphaFoldDB" id="A0A1Y2LCE9"/>
<dbReference type="EMBL" id="JFKB01000005">
    <property type="protein sequence ID" value="OSQ48323.1"/>
    <property type="molecule type" value="Genomic_DNA"/>
</dbReference>
<gene>
    <name evidence="3" type="ORF">TALK_08575</name>
</gene>
<keyword evidence="2" id="KW-0472">Membrane</keyword>
<dbReference type="Proteomes" id="UP000193396">
    <property type="component" value="Unassembled WGS sequence"/>
</dbReference>
<proteinExistence type="predicted"/>
<reference evidence="3 4" key="1">
    <citation type="submission" date="2014-03" db="EMBL/GenBank/DDBJ databases">
        <title>The draft genome sequence of Thalassospira alkalitolerans JCM 18968.</title>
        <authorList>
            <person name="Lai Q."/>
            <person name="Shao Z."/>
        </authorList>
    </citation>
    <scope>NUCLEOTIDE SEQUENCE [LARGE SCALE GENOMIC DNA]</scope>
    <source>
        <strain evidence="3 4">JCM 18968</strain>
    </source>
</reference>
<dbReference type="Gene3D" id="3.40.190.10">
    <property type="entry name" value="Periplasmic binding protein-like II"/>
    <property type="match status" value="2"/>
</dbReference>
<accession>A0A1Y2LCE9</accession>
<feature type="region of interest" description="Disordered" evidence="1">
    <location>
        <begin position="302"/>
        <end position="326"/>
    </location>
</feature>
<keyword evidence="4" id="KW-1185">Reference proteome</keyword>
<keyword evidence="2" id="KW-0812">Transmembrane</keyword>
<evidence type="ECO:0000313" key="3">
    <source>
        <dbReference type="EMBL" id="OSQ48323.1"/>
    </source>
</evidence>
<protein>
    <submittedName>
        <fullName evidence="3">Uncharacterized protein</fullName>
    </submittedName>
</protein>
<comment type="caution">
    <text evidence="3">The sequence shown here is derived from an EMBL/GenBank/DDBJ whole genome shotgun (WGS) entry which is preliminary data.</text>
</comment>
<keyword evidence="2" id="KW-1133">Transmembrane helix</keyword>
<evidence type="ECO:0000256" key="2">
    <source>
        <dbReference type="SAM" id="Phobius"/>
    </source>
</evidence>
<name>A0A1Y2LCE9_9PROT</name>
<feature type="transmembrane region" description="Helical" evidence="2">
    <location>
        <begin position="20"/>
        <end position="42"/>
    </location>
</feature>
<sequence length="326" mass="35335">MHGGATMTDRVFVNPTLRRFACITASIAIAITVIITICGTGTGNNIVYANETGVGATVGIGAELAGINAISTRLTVLADQDAFPQSYQINDHPAGVLYDVLRDFGNRQNIQMTFRQLPLKRALENTGNGLAGFVGINNFTPTDPFILSDGISDTSLIAITLKQRKIAITKPSDLDGLQVGLLRGLPIHGPLAHARDGRRFDVTYFSSTRQSIALLLAERIDVVLIYRGNALKTSLQQIAKLEDEEFAALEIHPEPIMNAVNQLALPANPKNARLMRHFNRYLATKRDSGALEQIIARYMNGTDNSDNIETAQSTDNLARSAAPARP</sequence>
<dbReference type="SUPFAM" id="SSF53850">
    <property type="entry name" value="Periplasmic binding protein-like II"/>
    <property type="match status" value="1"/>
</dbReference>
<organism evidence="3 4">
    <name type="scientific">Thalassospira alkalitolerans</name>
    <dbReference type="NCBI Taxonomy" id="1293890"/>
    <lineage>
        <taxon>Bacteria</taxon>
        <taxon>Pseudomonadati</taxon>
        <taxon>Pseudomonadota</taxon>
        <taxon>Alphaproteobacteria</taxon>
        <taxon>Rhodospirillales</taxon>
        <taxon>Thalassospiraceae</taxon>
        <taxon>Thalassospira</taxon>
    </lineage>
</organism>
<feature type="compositionally biased region" description="Polar residues" evidence="1">
    <location>
        <begin position="302"/>
        <end position="317"/>
    </location>
</feature>
<dbReference type="STRING" id="1293890.TALK_08575"/>
<evidence type="ECO:0000313" key="4">
    <source>
        <dbReference type="Proteomes" id="UP000193396"/>
    </source>
</evidence>